<proteinExistence type="predicted"/>
<feature type="domain" description="WHIM1" evidence="4">
    <location>
        <begin position="188"/>
        <end position="233"/>
    </location>
</feature>
<dbReference type="EMBL" id="NKHU02000136">
    <property type="protein sequence ID" value="RHZ52324.1"/>
    <property type="molecule type" value="Genomic_DNA"/>
</dbReference>
<evidence type="ECO:0000259" key="4">
    <source>
        <dbReference type="Pfam" id="PF15612"/>
    </source>
</evidence>
<comment type="subcellular location">
    <subcellularLocation>
        <location evidence="1">Nucleus</location>
    </subcellularLocation>
</comment>
<evidence type="ECO:0000256" key="3">
    <source>
        <dbReference type="SAM" id="MobiDB-lite"/>
    </source>
</evidence>
<feature type="compositionally biased region" description="Polar residues" evidence="3">
    <location>
        <begin position="32"/>
        <end position="48"/>
    </location>
</feature>
<feature type="compositionally biased region" description="Low complexity" evidence="3">
    <location>
        <begin position="49"/>
        <end position="60"/>
    </location>
</feature>
<dbReference type="InterPro" id="IPR028942">
    <property type="entry name" value="WHIM1_dom"/>
</dbReference>
<comment type="caution">
    <text evidence="5">The sequence shown here is derived from an EMBL/GenBank/DDBJ whole genome shotgun (WGS) entry which is preliminary data.</text>
</comment>
<dbReference type="Pfam" id="PF15612">
    <property type="entry name" value="WHIM1"/>
    <property type="match status" value="1"/>
</dbReference>
<dbReference type="VEuPathDB" id="FungiDB:CDV56_105880"/>
<sequence length="635" mass="70610">MPDSPGAWKPRFNQVASVRELLRGADLSTVTSFSNVSHRDSTPTMSNMSLSDSDLSSLSSAPPSEDEVGPMALDKPVGITKYFKKESESPLPKREPSPPHEYVLADNPDIAFIVMFRARFHEVFPRSTPHFGPQDIERGVVELPPGDYIERLLCALLGLVLNRKKDVDRAHYQRPLEEAIQTHVSQWPKAWQGKNPLHGGRTFATMSPEERLTLLKSLILWSLSSSEAVQAKIKESYKQARHEDDLNQPLSVQPWGRDGLKRRYWLVEGLDDTHFRLYRESNPALKNVTWWSVAGSIPEMKAIADKLDEEKSIHAKKLSERIKNAIPRFEGSEEKRKRRDYRLARKAAFSRPEPGFSLYEGRTRGKKLKYTYSDDEDIFSDEFPSTRRSTRNASGISTPAEHAGPRYTASGRQIRARAGGLYGESLLSGQRGEEAEDTGRPQRSRATRANGYMDYNMDNVEDESDAGHSSGNEWQGGEEEEDNDFEGDDEGDFSGDESVINGQDRSLVVQLRYGKGKLPSSPQELVEELSAEKTQSAHVETADSSMAPETQPTSQVPNSETNRQTGTAQAQAPTVDAGKVPSVVLINTAAGEQKVNPLNELNGQKRETREGAEQPSGTDLSPNQLAPIHAPNETG</sequence>
<evidence type="ECO:0000256" key="1">
    <source>
        <dbReference type="ARBA" id="ARBA00004123"/>
    </source>
</evidence>
<feature type="region of interest" description="Disordered" evidence="3">
    <location>
        <begin position="32"/>
        <end position="72"/>
    </location>
</feature>
<accession>A0A397GS19</accession>
<dbReference type="GeneID" id="38127854"/>
<dbReference type="Proteomes" id="UP000215305">
    <property type="component" value="Unassembled WGS sequence"/>
</dbReference>
<dbReference type="RefSeq" id="XP_026613272.1">
    <property type="nucleotide sequence ID" value="XM_026759499.1"/>
</dbReference>
<reference evidence="5" key="1">
    <citation type="submission" date="2018-08" db="EMBL/GenBank/DDBJ databases">
        <title>Draft genome sequence of azole-resistant Aspergillus thermomutatus (Neosartorya pseudofischeri) strain HMR AF 39, isolated from a human nasal aspirate.</title>
        <authorList>
            <person name="Parent-Michaud M."/>
            <person name="Dufresne P.J."/>
            <person name="Fournier E."/>
            <person name="Martineau C."/>
            <person name="Moreira S."/>
            <person name="Perkins V."/>
            <person name="De Repentigny L."/>
            <person name="Dufresne S.F."/>
        </authorList>
    </citation>
    <scope>NUCLEOTIDE SEQUENCE [LARGE SCALE GENOMIC DNA]</scope>
    <source>
        <strain evidence="5">HMR AF 39</strain>
    </source>
</reference>
<evidence type="ECO:0000313" key="5">
    <source>
        <dbReference type="EMBL" id="RHZ52324.1"/>
    </source>
</evidence>
<feature type="compositionally biased region" description="Polar residues" evidence="3">
    <location>
        <begin position="532"/>
        <end position="572"/>
    </location>
</feature>
<feature type="region of interest" description="Disordered" evidence="3">
    <location>
        <begin position="516"/>
        <end position="635"/>
    </location>
</feature>
<dbReference type="OrthoDB" id="349045at2759"/>
<gene>
    <name evidence="5" type="ORF">CDV56_105880</name>
</gene>
<dbReference type="PANTHER" id="PTHR42107">
    <property type="entry name" value="YALI0D24453P"/>
    <property type="match status" value="1"/>
</dbReference>
<feature type="compositionally biased region" description="Acidic residues" evidence="3">
    <location>
        <begin position="476"/>
        <end position="495"/>
    </location>
</feature>
<dbReference type="GO" id="GO:0005634">
    <property type="term" value="C:nucleus"/>
    <property type="evidence" value="ECO:0007669"/>
    <property type="project" value="UniProtKB-SubCell"/>
</dbReference>
<protein>
    <recommendedName>
        <fullName evidence="4">WHIM1 domain-containing protein</fullName>
    </recommendedName>
</protein>
<feature type="compositionally biased region" description="Basic and acidic residues" evidence="3">
    <location>
        <begin position="431"/>
        <end position="440"/>
    </location>
</feature>
<keyword evidence="2" id="KW-0539">Nucleus</keyword>
<feature type="compositionally biased region" description="Basic and acidic residues" evidence="3">
    <location>
        <begin position="603"/>
        <end position="612"/>
    </location>
</feature>
<dbReference type="AlphaFoldDB" id="A0A397GS19"/>
<dbReference type="STRING" id="41047.A0A397GS19"/>
<keyword evidence="6" id="KW-1185">Reference proteome</keyword>
<name>A0A397GS19_ASPTH</name>
<feature type="compositionally biased region" description="Polar residues" evidence="3">
    <location>
        <begin position="615"/>
        <end position="624"/>
    </location>
</feature>
<evidence type="ECO:0000313" key="6">
    <source>
        <dbReference type="Proteomes" id="UP000215305"/>
    </source>
</evidence>
<feature type="region of interest" description="Disordered" evidence="3">
    <location>
        <begin position="424"/>
        <end position="504"/>
    </location>
</feature>
<evidence type="ECO:0000256" key="2">
    <source>
        <dbReference type="ARBA" id="ARBA00023242"/>
    </source>
</evidence>
<feature type="region of interest" description="Disordered" evidence="3">
    <location>
        <begin position="379"/>
        <end position="409"/>
    </location>
</feature>
<organism evidence="5 6">
    <name type="scientific">Aspergillus thermomutatus</name>
    <name type="common">Neosartorya pseudofischeri</name>
    <dbReference type="NCBI Taxonomy" id="41047"/>
    <lineage>
        <taxon>Eukaryota</taxon>
        <taxon>Fungi</taxon>
        <taxon>Dikarya</taxon>
        <taxon>Ascomycota</taxon>
        <taxon>Pezizomycotina</taxon>
        <taxon>Eurotiomycetes</taxon>
        <taxon>Eurotiomycetidae</taxon>
        <taxon>Eurotiales</taxon>
        <taxon>Aspergillaceae</taxon>
        <taxon>Aspergillus</taxon>
        <taxon>Aspergillus subgen. Fumigati</taxon>
    </lineage>
</organism>
<dbReference type="PANTHER" id="PTHR42107:SF1">
    <property type="entry name" value="WHIM1 DOMAIN-CONTAINING PROTEIN"/>
    <property type="match status" value="1"/>
</dbReference>